<dbReference type="Proteomes" id="UP000627538">
    <property type="component" value="Unassembled WGS sequence"/>
</dbReference>
<dbReference type="Gene3D" id="1.10.357.10">
    <property type="entry name" value="Tetracycline Repressor, domain 2"/>
    <property type="match status" value="1"/>
</dbReference>
<dbReference type="Pfam" id="PF00440">
    <property type="entry name" value="TetR_N"/>
    <property type="match status" value="1"/>
</dbReference>
<dbReference type="PROSITE" id="PS50977">
    <property type="entry name" value="HTH_TETR_2"/>
    <property type="match status" value="1"/>
</dbReference>
<reference evidence="6 7" key="1">
    <citation type="submission" date="2020-08" db="EMBL/GenBank/DDBJ databases">
        <title>Winkia gen. nov., sp. nov., isolated from faeces of the Anser albifrons in China.</title>
        <authorList>
            <person name="Liu Q."/>
        </authorList>
    </citation>
    <scope>NUCLEOTIDE SEQUENCE [LARGE SCALE GENOMIC DNA]</scope>
    <source>
        <strain evidence="6 7">C62</strain>
    </source>
</reference>
<dbReference type="GO" id="GO:0000976">
    <property type="term" value="F:transcription cis-regulatory region binding"/>
    <property type="evidence" value="ECO:0007669"/>
    <property type="project" value="TreeGrafter"/>
</dbReference>
<keyword evidence="1" id="KW-0805">Transcription regulation</keyword>
<dbReference type="InterPro" id="IPR009057">
    <property type="entry name" value="Homeodomain-like_sf"/>
</dbReference>
<dbReference type="PANTHER" id="PTHR30055">
    <property type="entry name" value="HTH-TYPE TRANSCRIPTIONAL REGULATOR RUTR"/>
    <property type="match status" value="1"/>
</dbReference>
<sequence>MTNTLGKILMKAREAFVARGYSGASFREIAREAGVTTGAIYGYVSGKDALFRLVVDEEWQRVHTYYRHVVADNAERHEAAMRALADPEIDVDTLTAQTAILVEDNERILKVLMEHRDIALLVLTNSRGSSLENVVDILVDDDVYSIVPFIERTVGHPLSEDEKNGVRVLTRATVNLMITVLESYTTFEEARVSVAMTNAYFVGAHRGLFLQMAREHPDSPTP</sequence>
<organism evidence="6 7">
    <name type="scientific">Nanchangia anserum</name>
    <dbReference type="NCBI Taxonomy" id="2692125"/>
    <lineage>
        <taxon>Bacteria</taxon>
        <taxon>Bacillati</taxon>
        <taxon>Actinomycetota</taxon>
        <taxon>Actinomycetes</taxon>
        <taxon>Actinomycetales</taxon>
        <taxon>Actinomycetaceae</taxon>
        <taxon>Nanchangia</taxon>
    </lineage>
</organism>
<dbReference type="GO" id="GO:0003700">
    <property type="term" value="F:DNA-binding transcription factor activity"/>
    <property type="evidence" value="ECO:0007669"/>
    <property type="project" value="TreeGrafter"/>
</dbReference>
<dbReference type="PANTHER" id="PTHR30055:SF234">
    <property type="entry name" value="HTH-TYPE TRANSCRIPTIONAL REGULATOR BETI"/>
    <property type="match status" value="1"/>
</dbReference>
<keyword evidence="3" id="KW-0804">Transcription</keyword>
<feature type="DNA-binding region" description="H-T-H motif" evidence="4">
    <location>
        <begin position="25"/>
        <end position="44"/>
    </location>
</feature>
<gene>
    <name evidence="6" type="ORF">H8R10_05360</name>
</gene>
<dbReference type="InterPro" id="IPR050109">
    <property type="entry name" value="HTH-type_TetR-like_transc_reg"/>
</dbReference>
<dbReference type="SUPFAM" id="SSF46689">
    <property type="entry name" value="Homeodomain-like"/>
    <property type="match status" value="1"/>
</dbReference>
<evidence type="ECO:0000256" key="4">
    <source>
        <dbReference type="PROSITE-ProRule" id="PRU00335"/>
    </source>
</evidence>
<dbReference type="InterPro" id="IPR001647">
    <property type="entry name" value="HTH_TetR"/>
</dbReference>
<dbReference type="RefSeq" id="WP_191071684.1">
    <property type="nucleotide sequence ID" value="NZ_CP060506.1"/>
</dbReference>
<evidence type="ECO:0000313" key="7">
    <source>
        <dbReference type="Proteomes" id="UP000627538"/>
    </source>
</evidence>
<keyword evidence="2 4" id="KW-0238">DNA-binding</keyword>
<evidence type="ECO:0000256" key="1">
    <source>
        <dbReference type="ARBA" id="ARBA00023015"/>
    </source>
</evidence>
<accession>A0A8I0GBC4</accession>
<evidence type="ECO:0000259" key="5">
    <source>
        <dbReference type="PROSITE" id="PS50977"/>
    </source>
</evidence>
<dbReference type="AlphaFoldDB" id="A0A8I0GBC4"/>
<feature type="domain" description="HTH tetR-type" evidence="5">
    <location>
        <begin position="2"/>
        <end position="62"/>
    </location>
</feature>
<evidence type="ECO:0000256" key="2">
    <source>
        <dbReference type="ARBA" id="ARBA00023125"/>
    </source>
</evidence>
<dbReference type="EMBL" id="JACRUO010000001">
    <property type="protein sequence ID" value="MBD3689653.1"/>
    <property type="molecule type" value="Genomic_DNA"/>
</dbReference>
<protein>
    <submittedName>
        <fullName evidence="6">TetR/AcrR family transcriptional regulator</fullName>
    </submittedName>
</protein>
<comment type="caution">
    <text evidence="6">The sequence shown here is derived from an EMBL/GenBank/DDBJ whole genome shotgun (WGS) entry which is preliminary data.</text>
</comment>
<proteinExistence type="predicted"/>
<evidence type="ECO:0000256" key="3">
    <source>
        <dbReference type="ARBA" id="ARBA00023163"/>
    </source>
</evidence>
<dbReference type="PRINTS" id="PR00455">
    <property type="entry name" value="HTHTETR"/>
</dbReference>
<evidence type="ECO:0000313" key="6">
    <source>
        <dbReference type="EMBL" id="MBD3689653.1"/>
    </source>
</evidence>
<keyword evidence="7" id="KW-1185">Reference proteome</keyword>
<name>A0A8I0GBC4_9ACTO</name>